<evidence type="ECO:0000313" key="3">
    <source>
        <dbReference type="Proteomes" id="UP000317043"/>
    </source>
</evidence>
<dbReference type="OrthoDB" id="529448at2"/>
<name>A0A543AUS1_9ACTN</name>
<proteinExistence type="predicted"/>
<keyword evidence="3" id="KW-1185">Reference proteome</keyword>
<gene>
    <name evidence="2" type="ORF">FB566_1865</name>
</gene>
<protein>
    <submittedName>
        <fullName evidence="2">Uncharacterized protein</fullName>
    </submittedName>
</protein>
<dbReference type="RefSeq" id="WP_142037611.1">
    <property type="nucleotide sequence ID" value="NZ_JBHTGS010000001.1"/>
</dbReference>
<dbReference type="EMBL" id="VFOW01000001">
    <property type="protein sequence ID" value="TQL76338.1"/>
    <property type="molecule type" value="Genomic_DNA"/>
</dbReference>
<reference evidence="2 3" key="1">
    <citation type="submission" date="2019-06" db="EMBL/GenBank/DDBJ databases">
        <title>Sequencing the genomes of 1000 actinobacteria strains.</title>
        <authorList>
            <person name="Klenk H.-P."/>
        </authorList>
    </citation>
    <scope>NUCLEOTIDE SEQUENCE [LARGE SCALE GENOMIC DNA]</scope>
    <source>
        <strain evidence="2 3">DSM 45928</strain>
    </source>
</reference>
<feature type="transmembrane region" description="Helical" evidence="1">
    <location>
        <begin position="163"/>
        <end position="189"/>
    </location>
</feature>
<keyword evidence="1" id="KW-0472">Membrane</keyword>
<feature type="transmembrane region" description="Helical" evidence="1">
    <location>
        <begin position="20"/>
        <end position="39"/>
    </location>
</feature>
<keyword evidence="1" id="KW-1133">Transmembrane helix</keyword>
<evidence type="ECO:0000313" key="2">
    <source>
        <dbReference type="EMBL" id="TQL76338.1"/>
    </source>
</evidence>
<keyword evidence="1" id="KW-0812">Transmembrane</keyword>
<evidence type="ECO:0000256" key="1">
    <source>
        <dbReference type="SAM" id="Phobius"/>
    </source>
</evidence>
<dbReference type="AlphaFoldDB" id="A0A543AUS1"/>
<organism evidence="2 3">
    <name type="scientific">Stackebrandtia endophytica</name>
    <dbReference type="NCBI Taxonomy" id="1496996"/>
    <lineage>
        <taxon>Bacteria</taxon>
        <taxon>Bacillati</taxon>
        <taxon>Actinomycetota</taxon>
        <taxon>Actinomycetes</taxon>
        <taxon>Glycomycetales</taxon>
        <taxon>Glycomycetaceae</taxon>
        <taxon>Stackebrandtia</taxon>
    </lineage>
</organism>
<dbReference type="InParanoid" id="A0A543AUS1"/>
<feature type="transmembrane region" description="Helical" evidence="1">
    <location>
        <begin position="70"/>
        <end position="90"/>
    </location>
</feature>
<dbReference type="Proteomes" id="UP000317043">
    <property type="component" value="Unassembled WGS sequence"/>
</dbReference>
<sequence>MALNALLTDLATRLGERWGAKLALPGLAFLAAIFAAVSLRHGHALDLDRLAADVTDTSDAVGKLDAGSTALAVIGLTAGAVGVAFLARAIGSLLQRSWFTDADSARMARLLPVSQLGRLRRSLLEDYKVDLATVWPPLWMHLSSEDRQEVALARAAVRDGATLIGWALLSAVLAVVWWPMTLIAAILAVEGRRRSNVAMQDFTQTVKAVVQLHTAELATRLGLTDPQPLDRSLGWRLTAHLQNNRLFEVAEKHRNAT</sequence>
<accession>A0A543AUS1</accession>
<comment type="caution">
    <text evidence="2">The sequence shown here is derived from an EMBL/GenBank/DDBJ whole genome shotgun (WGS) entry which is preliminary data.</text>
</comment>